<evidence type="ECO:0000313" key="3">
    <source>
        <dbReference type="Proteomes" id="UP001153069"/>
    </source>
</evidence>
<feature type="transmembrane region" description="Helical" evidence="1">
    <location>
        <begin position="20"/>
        <end position="37"/>
    </location>
</feature>
<protein>
    <submittedName>
        <fullName evidence="2">Uncharacterized protein</fullName>
    </submittedName>
</protein>
<keyword evidence="1" id="KW-0812">Transmembrane</keyword>
<keyword evidence="3" id="KW-1185">Reference proteome</keyword>
<dbReference type="EMBL" id="CAICTM010000216">
    <property type="protein sequence ID" value="CAB9505052.1"/>
    <property type="molecule type" value="Genomic_DNA"/>
</dbReference>
<keyword evidence="1" id="KW-1133">Transmembrane helix</keyword>
<proteinExistence type="predicted"/>
<dbReference type="Proteomes" id="UP001153069">
    <property type="component" value="Unassembled WGS sequence"/>
</dbReference>
<accession>A0A9N8DL40</accession>
<evidence type="ECO:0000313" key="2">
    <source>
        <dbReference type="EMBL" id="CAB9505052.1"/>
    </source>
</evidence>
<evidence type="ECO:0000256" key="1">
    <source>
        <dbReference type="SAM" id="Phobius"/>
    </source>
</evidence>
<name>A0A9N8DL40_9STRA</name>
<reference evidence="2" key="1">
    <citation type="submission" date="2020-06" db="EMBL/GenBank/DDBJ databases">
        <authorList>
            <consortium name="Plant Systems Biology data submission"/>
        </authorList>
    </citation>
    <scope>NUCLEOTIDE SEQUENCE</scope>
    <source>
        <strain evidence="2">D6</strain>
    </source>
</reference>
<organism evidence="2 3">
    <name type="scientific">Seminavis robusta</name>
    <dbReference type="NCBI Taxonomy" id="568900"/>
    <lineage>
        <taxon>Eukaryota</taxon>
        <taxon>Sar</taxon>
        <taxon>Stramenopiles</taxon>
        <taxon>Ochrophyta</taxon>
        <taxon>Bacillariophyta</taxon>
        <taxon>Bacillariophyceae</taxon>
        <taxon>Bacillariophycidae</taxon>
        <taxon>Naviculales</taxon>
        <taxon>Naviculaceae</taxon>
        <taxon>Seminavis</taxon>
    </lineage>
</organism>
<feature type="transmembrane region" description="Helical" evidence="1">
    <location>
        <begin position="43"/>
        <end position="69"/>
    </location>
</feature>
<comment type="caution">
    <text evidence="2">The sequence shown here is derived from an EMBL/GenBank/DDBJ whole genome shotgun (WGS) entry which is preliminary data.</text>
</comment>
<dbReference type="AlphaFoldDB" id="A0A9N8DL40"/>
<sequence length="139" mass="16050">MRMIGLTKPNESTLTVYRLLGRFCGIAVLGCWMWWLLGRKDVILLVWAFTAVCSICSLMLFLMFVAGALEDILLLTWVHPDKAVDWVVVGRYAQETPLGVLSSWMGTILHRGRDWCHKMEGEYFYTEDEFIHEAMDIDN</sequence>
<keyword evidence="1" id="KW-0472">Membrane</keyword>
<gene>
    <name evidence="2" type="ORF">SEMRO_217_G089770.1</name>
</gene>